<dbReference type="Proteomes" id="UP000789901">
    <property type="component" value="Unassembled WGS sequence"/>
</dbReference>
<dbReference type="PANTHER" id="PTHR23272">
    <property type="entry name" value="BED FINGER-RELATED"/>
    <property type="match status" value="1"/>
</dbReference>
<feature type="non-terminal residue" evidence="1">
    <location>
        <position position="1"/>
    </location>
</feature>
<evidence type="ECO:0000313" key="1">
    <source>
        <dbReference type="EMBL" id="CAG8853093.1"/>
    </source>
</evidence>
<dbReference type="EMBL" id="CAJVQB010119865">
    <property type="protein sequence ID" value="CAG8853093.1"/>
    <property type="molecule type" value="Genomic_DNA"/>
</dbReference>
<protein>
    <submittedName>
        <fullName evidence="1">37615_t:CDS:1</fullName>
    </submittedName>
</protein>
<dbReference type="PANTHER" id="PTHR23272:SF184">
    <property type="entry name" value="OS03G0311250 PROTEIN"/>
    <property type="match status" value="1"/>
</dbReference>
<gene>
    <name evidence="1" type="ORF">GMARGA_LOCUS41914</name>
</gene>
<dbReference type="InterPro" id="IPR012337">
    <property type="entry name" value="RNaseH-like_sf"/>
</dbReference>
<evidence type="ECO:0000313" key="2">
    <source>
        <dbReference type="Proteomes" id="UP000789901"/>
    </source>
</evidence>
<keyword evidence="2" id="KW-1185">Reference proteome</keyword>
<sequence>PKNTENLRDAQRKLNYQKVYEVLLDVHTRWNSMYLAWKRLLELKNAILYLITILKISSEKDDKDDADYLGQINLTELEWILFSDMLTVLAPFYEATKMLSGVSYTMLNMVCCTMHYLKKTVALPNDQDEDYYAELLYEELDVTASQNDEIVDLAGRVNQALSISQGRIQKHKNTPVNSQQNSNSKFKKRQAIEPPVTITNMLKQVKATIYLSMCQYWDIPKEITLISVLLDPRYKKLKFVTETQHDIVVDKLNELY</sequence>
<name>A0ABN7XFC1_GIGMA</name>
<comment type="caution">
    <text evidence="1">The sequence shown here is derived from an EMBL/GenBank/DDBJ whole genome shotgun (WGS) entry which is preliminary data.</text>
</comment>
<proteinExistence type="predicted"/>
<dbReference type="SUPFAM" id="SSF53098">
    <property type="entry name" value="Ribonuclease H-like"/>
    <property type="match status" value="1"/>
</dbReference>
<organism evidence="1 2">
    <name type="scientific">Gigaspora margarita</name>
    <dbReference type="NCBI Taxonomy" id="4874"/>
    <lineage>
        <taxon>Eukaryota</taxon>
        <taxon>Fungi</taxon>
        <taxon>Fungi incertae sedis</taxon>
        <taxon>Mucoromycota</taxon>
        <taxon>Glomeromycotina</taxon>
        <taxon>Glomeromycetes</taxon>
        <taxon>Diversisporales</taxon>
        <taxon>Gigasporaceae</taxon>
        <taxon>Gigaspora</taxon>
    </lineage>
</organism>
<accession>A0ABN7XFC1</accession>
<reference evidence="1 2" key="1">
    <citation type="submission" date="2021-06" db="EMBL/GenBank/DDBJ databases">
        <authorList>
            <person name="Kallberg Y."/>
            <person name="Tangrot J."/>
            <person name="Rosling A."/>
        </authorList>
    </citation>
    <scope>NUCLEOTIDE SEQUENCE [LARGE SCALE GENOMIC DNA]</scope>
    <source>
        <strain evidence="1 2">120-4 pot B 10/14</strain>
    </source>
</reference>